<dbReference type="KEGG" id="cpis:HS961_14455"/>
<evidence type="ECO:0000313" key="5">
    <source>
        <dbReference type="EMBL" id="QMV73939.1"/>
    </source>
</evidence>
<reference evidence="5 6" key="1">
    <citation type="journal article" date="2020" name="G3 (Bethesda)">
        <title>CeMbio - The Caenorhabditis elegans Microbiome Resource.</title>
        <authorList>
            <person name="Dirksen P."/>
            <person name="Assie A."/>
            <person name="Zimmermann J."/>
            <person name="Zhang F."/>
            <person name="Tietje A.M."/>
            <person name="Marsh S.A."/>
            <person name="Felix M.A."/>
            <person name="Shapira M."/>
            <person name="Kaleta C."/>
            <person name="Schulenburg H."/>
            <person name="Samuel B."/>
        </authorList>
    </citation>
    <scope>NUCLEOTIDE SEQUENCE [LARGE SCALE GENOMIC DNA]</scope>
    <source>
        <strain evidence="5 6">BIGb0172</strain>
    </source>
</reference>
<evidence type="ECO:0000256" key="1">
    <source>
        <dbReference type="ARBA" id="ARBA00023015"/>
    </source>
</evidence>
<keyword evidence="2" id="KW-0238">DNA-binding</keyword>
<dbReference type="SUPFAM" id="SSF46689">
    <property type="entry name" value="Homeodomain-like"/>
    <property type="match status" value="2"/>
</dbReference>
<keyword evidence="3" id="KW-0804">Transcription</keyword>
<dbReference type="Gene3D" id="1.10.10.60">
    <property type="entry name" value="Homeodomain-like"/>
    <property type="match status" value="1"/>
</dbReference>
<dbReference type="PANTHER" id="PTHR43130:SF3">
    <property type="entry name" value="HTH-TYPE TRANSCRIPTIONAL REGULATOR RV1931C"/>
    <property type="match status" value="1"/>
</dbReference>
<dbReference type="Pfam" id="PF01965">
    <property type="entry name" value="DJ-1_PfpI"/>
    <property type="match status" value="1"/>
</dbReference>
<dbReference type="InterPro" id="IPR009057">
    <property type="entry name" value="Homeodomain-like_sf"/>
</dbReference>
<dbReference type="Gene3D" id="3.40.50.880">
    <property type="match status" value="1"/>
</dbReference>
<dbReference type="AlphaFoldDB" id="A0A7G5EIW4"/>
<dbReference type="InterPro" id="IPR002818">
    <property type="entry name" value="DJ-1/PfpI"/>
</dbReference>
<evidence type="ECO:0000259" key="4">
    <source>
        <dbReference type="PROSITE" id="PS01124"/>
    </source>
</evidence>
<accession>A0A7G5EIW4</accession>
<feature type="domain" description="HTH araC/xylS-type" evidence="4">
    <location>
        <begin position="214"/>
        <end position="312"/>
    </location>
</feature>
<dbReference type="EMBL" id="CP058554">
    <property type="protein sequence ID" value="QMV73939.1"/>
    <property type="molecule type" value="Genomic_DNA"/>
</dbReference>
<proteinExistence type="predicted"/>
<dbReference type="SMART" id="SM00342">
    <property type="entry name" value="HTH_ARAC"/>
    <property type="match status" value="1"/>
</dbReference>
<dbReference type="InterPro" id="IPR018062">
    <property type="entry name" value="HTH_AraC-typ_CS"/>
</dbReference>
<keyword evidence="6" id="KW-1185">Reference proteome</keyword>
<dbReference type="GO" id="GO:0043565">
    <property type="term" value="F:sequence-specific DNA binding"/>
    <property type="evidence" value="ECO:0007669"/>
    <property type="project" value="InterPro"/>
</dbReference>
<evidence type="ECO:0000256" key="3">
    <source>
        <dbReference type="ARBA" id="ARBA00023163"/>
    </source>
</evidence>
<sequence>MHTIAVIAYDGISPFHLSVPCIVFGDDLLRLGAPRYALRVCAERTGAVSTLSGFAIQVEHDLAALEQADTVIIPSWSSPEAQPSAAMLSALQKAHARGARVVGLCLGTFVLAQAGLLQGRSASTHWAWADDFAKDHPGVKLDRHALYTDDGNITTSAGTAAAIDCCLHLIRVDHGAEIANRVARRLVVAPHRHGNQSQYIEMPLSETERPDAVSAALDWAMAHLNEPINVEQLAQKAHMSPRNFSRHFKRKTGATIVQWLQHQRLAVAQRLLERGDGSIDQVAETAGFGSTVSFRLQFTRMFSISPASYRKQFLHREG</sequence>
<dbReference type="InterPro" id="IPR029062">
    <property type="entry name" value="Class_I_gatase-like"/>
</dbReference>
<dbReference type="SUPFAM" id="SSF52317">
    <property type="entry name" value="Class I glutamine amidotransferase-like"/>
    <property type="match status" value="1"/>
</dbReference>
<dbReference type="PANTHER" id="PTHR43130">
    <property type="entry name" value="ARAC-FAMILY TRANSCRIPTIONAL REGULATOR"/>
    <property type="match status" value="1"/>
</dbReference>
<dbReference type="Proteomes" id="UP000515240">
    <property type="component" value="Chromosome"/>
</dbReference>
<dbReference type="InterPro" id="IPR018060">
    <property type="entry name" value="HTH_AraC"/>
</dbReference>
<dbReference type="Pfam" id="PF12833">
    <property type="entry name" value="HTH_18"/>
    <property type="match status" value="1"/>
</dbReference>
<dbReference type="PROSITE" id="PS00041">
    <property type="entry name" value="HTH_ARAC_FAMILY_1"/>
    <property type="match status" value="1"/>
</dbReference>
<evidence type="ECO:0000256" key="2">
    <source>
        <dbReference type="ARBA" id="ARBA00023125"/>
    </source>
</evidence>
<dbReference type="PROSITE" id="PS01124">
    <property type="entry name" value="HTH_ARAC_FAMILY_2"/>
    <property type="match status" value="1"/>
</dbReference>
<name>A0A7G5EIW4_9BURK</name>
<protein>
    <submittedName>
        <fullName evidence="5">Helix-turn-helix domain-containing protein</fullName>
    </submittedName>
</protein>
<organism evidence="5 6">
    <name type="scientific">Comamonas piscis</name>
    <dbReference type="NCBI Taxonomy" id="1562974"/>
    <lineage>
        <taxon>Bacteria</taxon>
        <taxon>Pseudomonadati</taxon>
        <taxon>Pseudomonadota</taxon>
        <taxon>Betaproteobacteria</taxon>
        <taxon>Burkholderiales</taxon>
        <taxon>Comamonadaceae</taxon>
        <taxon>Comamonas</taxon>
    </lineage>
</organism>
<gene>
    <name evidence="5" type="ORF">HS961_14455</name>
</gene>
<dbReference type="InterPro" id="IPR052158">
    <property type="entry name" value="INH-QAR"/>
</dbReference>
<keyword evidence="1" id="KW-0805">Transcription regulation</keyword>
<dbReference type="RefSeq" id="WP_182323115.1">
    <property type="nucleotide sequence ID" value="NZ_CP058554.1"/>
</dbReference>
<dbReference type="GO" id="GO:0003700">
    <property type="term" value="F:DNA-binding transcription factor activity"/>
    <property type="evidence" value="ECO:0007669"/>
    <property type="project" value="InterPro"/>
</dbReference>
<evidence type="ECO:0000313" key="6">
    <source>
        <dbReference type="Proteomes" id="UP000515240"/>
    </source>
</evidence>
<dbReference type="CDD" id="cd03137">
    <property type="entry name" value="GATase1_AraC_1"/>
    <property type="match status" value="1"/>
</dbReference>